<dbReference type="InterPro" id="IPR019619">
    <property type="entry name" value="DUF2490"/>
</dbReference>
<evidence type="ECO:0000313" key="1">
    <source>
        <dbReference type="EMBL" id="PIQ85052.1"/>
    </source>
</evidence>
<reference evidence="1 2" key="1">
    <citation type="submission" date="2017-09" db="EMBL/GenBank/DDBJ databases">
        <title>Depth-based differentiation of microbial function through sediment-hosted aquifers and enrichment of novel symbionts in the deep terrestrial subsurface.</title>
        <authorList>
            <person name="Probst A.J."/>
            <person name="Ladd B."/>
            <person name="Jarett J.K."/>
            <person name="Geller-Mcgrath D.E."/>
            <person name="Sieber C.M."/>
            <person name="Emerson J.B."/>
            <person name="Anantharaman K."/>
            <person name="Thomas B.C."/>
            <person name="Malmstrom R."/>
            <person name="Stieglmeier M."/>
            <person name="Klingl A."/>
            <person name="Woyke T."/>
            <person name="Ryan C.M."/>
            <person name="Banfield J.F."/>
        </authorList>
    </citation>
    <scope>NUCLEOTIDE SEQUENCE [LARGE SCALE GENOMIC DNA]</scope>
    <source>
        <strain evidence="1">CG11_big_fil_rev_8_21_14_0_20_45_26</strain>
    </source>
</reference>
<sequence>MVSKRGRRPSCQSPARDARALRPIEVIVKLKRFILCLIGFIVIAIPSSLARDDAQYWSQYSIKWLDTKYVDLVNFWDVRFTDDWSHVGLWFTRQQVRINPWKHLGFNVAYTYLETEVQNAAKTQNEYKYHHRLELELNPSWNLPNDWKLSNRNRVEFRWIEDKGSDNTRFRQLWELEVPVKKLRIESVYLNNELFYDFSTQKFNEDRITPFGVKIKVCSKAYLKLFYLIQCKKGARDWSSNQVFGTQVGVTF</sequence>
<dbReference type="AlphaFoldDB" id="A0A2H0LKV5"/>
<dbReference type="Pfam" id="PF10677">
    <property type="entry name" value="DUF2490"/>
    <property type="match status" value="1"/>
</dbReference>
<name>A0A2H0LKV5_9BACT</name>
<protein>
    <recommendedName>
        <fullName evidence="3">DUF2490 domain-containing protein</fullName>
    </recommendedName>
</protein>
<evidence type="ECO:0000313" key="2">
    <source>
        <dbReference type="Proteomes" id="UP000230859"/>
    </source>
</evidence>
<proteinExistence type="predicted"/>
<accession>A0A2H0LKV5</accession>
<gene>
    <name evidence="1" type="ORF">COV74_10670</name>
</gene>
<organism evidence="1 2">
    <name type="scientific">Candidatus Abzuiibacterium crystallinum</name>
    <dbReference type="NCBI Taxonomy" id="1974748"/>
    <lineage>
        <taxon>Bacteria</taxon>
        <taxon>Pseudomonadati</taxon>
        <taxon>Candidatus Omnitrophota</taxon>
        <taxon>Candidatus Abzuiibacterium</taxon>
    </lineage>
</organism>
<evidence type="ECO:0008006" key="3">
    <source>
        <dbReference type="Google" id="ProtNLM"/>
    </source>
</evidence>
<comment type="caution">
    <text evidence="1">The sequence shown here is derived from an EMBL/GenBank/DDBJ whole genome shotgun (WGS) entry which is preliminary data.</text>
</comment>
<dbReference type="EMBL" id="PCVY01000076">
    <property type="protein sequence ID" value="PIQ85052.1"/>
    <property type="molecule type" value="Genomic_DNA"/>
</dbReference>
<dbReference type="Proteomes" id="UP000230859">
    <property type="component" value="Unassembled WGS sequence"/>
</dbReference>